<dbReference type="SUPFAM" id="SSF53474">
    <property type="entry name" value="alpha/beta-Hydrolases"/>
    <property type="match status" value="1"/>
</dbReference>
<evidence type="ECO:0000259" key="3">
    <source>
        <dbReference type="Pfam" id="PF02230"/>
    </source>
</evidence>
<comment type="caution">
    <text evidence="4">The sequence shown here is derived from an EMBL/GenBank/DDBJ whole genome shotgun (WGS) entry which is preliminary data.</text>
</comment>
<gene>
    <name evidence="4" type="ORF">L0U89_17430</name>
</gene>
<proteinExistence type="inferred from homology"/>
<sequence length="202" mass="22434">MLEIVQRGVSLDRAEKVAIMLHGRGASAHSILELEKYLNLEDFALLAPQAKGNTWYPFSFMAPDASNEPALSNSIRHLEDLVSGLYNQGFESKQIFWIGFSQGACLSLEFATRHAKRYGGVVAFTGGLIGEQLQPGKYSGDFAGTPVFIGASFRDMHVPLERIEASAKLMQSLGANVQKLIFQDTMHTIRQEELDWVNTHIF</sequence>
<dbReference type="EMBL" id="JAKEVZ010000016">
    <property type="protein sequence ID" value="MCF1752843.1"/>
    <property type="molecule type" value="Genomic_DNA"/>
</dbReference>
<evidence type="ECO:0000256" key="1">
    <source>
        <dbReference type="ARBA" id="ARBA00006499"/>
    </source>
</evidence>
<dbReference type="InterPro" id="IPR029058">
    <property type="entry name" value="AB_hydrolase_fold"/>
</dbReference>
<evidence type="ECO:0000313" key="5">
    <source>
        <dbReference type="Proteomes" id="UP001201449"/>
    </source>
</evidence>
<dbReference type="InterPro" id="IPR003140">
    <property type="entry name" value="PLipase/COase/thioEstase"/>
</dbReference>
<protein>
    <submittedName>
        <fullName evidence="4">Alpha/beta hydrolase</fullName>
    </submittedName>
</protein>
<reference evidence="4 5" key="1">
    <citation type="submission" date="2022-01" db="EMBL/GenBank/DDBJ databases">
        <title>Mariniradius saccharolyticus sp. nov., isolated from sediment of a river.</title>
        <authorList>
            <person name="Liu H."/>
        </authorList>
    </citation>
    <scope>NUCLEOTIDE SEQUENCE [LARGE SCALE GENOMIC DNA]</scope>
    <source>
        <strain evidence="4 5">RY-2</strain>
    </source>
</reference>
<dbReference type="RefSeq" id="WP_234862685.1">
    <property type="nucleotide sequence ID" value="NZ_JAKEVZ010000016.1"/>
</dbReference>
<feature type="domain" description="Phospholipase/carboxylesterase/thioesterase" evidence="3">
    <location>
        <begin position="12"/>
        <end position="201"/>
    </location>
</feature>
<dbReference type="GO" id="GO:0016787">
    <property type="term" value="F:hydrolase activity"/>
    <property type="evidence" value="ECO:0007669"/>
    <property type="project" value="UniProtKB-KW"/>
</dbReference>
<dbReference type="Gene3D" id="3.40.50.1820">
    <property type="entry name" value="alpha/beta hydrolase"/>
    <property type="match status" value="1"/>
</dbReference>
<accession>A0ABS9C160</accession>
<evidence type="ECO:0000313" key="4">
    <source>
        <dbReference type="EMBL" id="MCF1752843.1"/>
    </source>
</evidence>
<dbReference type="Proteomes" id="UP001201449">
    <property type="component" value="Unassembled WGS sequence"/>
</dbReference>
<comment type="similarity">
    <text evidence="1">Belongs to the AB hydrolase superfamily. AB hydrolase 2 family.</text>
</comment>
<name>A0ABS9C160_9BACT</name>
<keyword evidence="5" id="KW-1185">Reference proteome</keyword>
<organism evidence="4 5">
    <name type="scientific">Mariniradius sediminis</name>
    <dbReference type="NCBI Taxonomy" id="2909237"/>
    <lineage>
        <taxon>Bacteria</taxon>
        <taxon>Pseudomonadati</taxon>
        <taxon>Bacteroidota</taxon>
        <taxon>Cytophagia</taxon>
        <taxon>Cytophagales</taxon>
        <taxon>Cyclobacteriaceae</taxon>
        <taxon>Mariniradius</taxon>
    </lineage>
</organism>
<dbReference type="PANTHER" id="PTHR10655:SF17">
    <property type="entry name" value="LYSOPHOSPHOLIPASE-LIKE PROTEIN 1"/>
    <property type="match status" value="1"/>
</dbReference>
<dbReference type="PANTHER" id="PTHR10655">
    <property type="entry name" value="LYSOPHOSPHOLIPASE-RELATED"/>
    <property type="match status" value="1"/>
</dbReference>
<evidence type="ECO:0000256" key="2">
    <source>
        <dbReference type="ARBA" id="ARBA00022801"/>
    </source>
</evidence>
<keyword evidence="2 4" id="KW-0378">Hydrolase</keyword>
<dbReference type="Pfam" id="PF02230">
    <property type="entry name" value="Abhydrolase_2"/>
    <property type="match status" value="1"/>
</dbReference>
<dbReference type="InterPro" id="IPR050565">
    <property type="entry name" value="LYPA1-2/EST-like"/>
</dbReference>